<dbReference type="FunFam" id="2.40.10.10:FF:000001">
    <property type="entry name" value="Periplasmic serine protease DegS"/>
    <property type="match status" value="1"/>
</dbReference>
<evidence type="ECO:0000256" key="4">
    <source>
        <dbReference type="ARBA" id="ARBA00022825"/>
    </source>
</evidence>
<dbReference type="InterPro" id="IPR009003">
    <property type="entry name" value="Peptidase_S1_PA"/>
</dbReference>
<dbReference type="PRINTS" id="PR00834">
    <property type="entry name" value="PROTEASES2C"/>
</dbReference>
<protein>
    <submittedName>
        <fullName evidence="8">HtrA2 peptidase</fullName>
        <ecNumber evidence="8">3.4.21.108</ecNumber>
    </submittedName>
</protein>
<dbReference type="SUPFAM" id="SSF50494">
    <property type="entry name" value="Trypsin-like serine proteases"/>
    <property type="match status" value="1"/>
</dbReference>
<keyword evidence="2" id="KW-0645">Protease</keyword>
<feature type="transmembrane region" description="Helical" evidence="6">
    <location>
        <begin position="15"/>
        <end position="41"/>
    </location>
</feature>
<sequence>MSPFFDDNGYRESSLFSYFLVALIGAVIGGLLVAFLVPGLVDETDQHRLETKSSPQQIDQSKSRNSNSNTSVTEVVNKVGPAVVKITTVENRLIYDFFYGRRNKQVTGEGSGVIFDKRGYILTNNHVVAEADRIKVLLTLDQNKQQEFSGEVVGRDPVTDLAVVKIEADKLPVAELGDSDNLQVGQLTIAIGNPFGLSNTVTTGVISAVGRKLEIQQGTELTDMIQTDAAINPGNSGGALLDSEGKVIGINTAIVQGAQGLGFAIPINTAQNVAEEIIEKGRVIRPWLGIYGITLNSNLAREYDLSQQKGVFIAEVIKNSPAYKGGLRQGDIISKIGGKPVETMTKLRNHLKELEIGEKIQIEFYREENLKKTTVELESQPKTIK</sequence>
<dbReference type="EMBL" id="CP002105">
    <property type="protein sequence ID" value="ADL13742.1"/>
    <property type="molecule type" value="Genomic_DNA"/>
</dbReference>
<feature type="compositionally biased region" description="Polar residues" evidence="5">
    <location>
        <begin position="52"/>
        <end position="72"/>
    </location>
</feature>
<dbReference type="eggNOG" id="COG0265">
    <property type="taxonomic scope" value="Bacteria"/>
</dbReference>
<dbReference type="AlphaFoldDB" id="D9QU21"/>
<dbReference type="STRING" id="574087.Acear_2257"/>
<evidence type="ECO:0000256" key="5">
    <source>
        <dbReference type="SAM" id="MobiDB-lite"/>
    </source>
</evidence>
<dbReference type="RefSeq" id="WP_013279183.1">
    <property type="nucleotide sequence ID" value="NC_014378.1"/>
</dbReference>
<evidence type="ECO:0000259" key="7">
    <source>
        <dbReference type="PROSITE" id="PS50106"/>
    </source>
</evidence>
<accession>D9QU21</accession>
<evidence type="ECO:0000313" key="8">
    <source>
        <dbReference type="EMBL" id="ADL13742.1"/>
    </source>
</evidence>
<feature type="region of interest" description="Disordered" evidence="5">
    <location>
        <begin position="49"/>
        <end position="72"/>
    </location>
</feature>
<evidence type="ECO:0000256" key="1">
    <source>
        <dbReference type="ARBA" id="ARBA00010541"/>
    </source>
</evidence>
<reference evidence="8 9" key="1">
    <citation type="journal article" date="2010" name="Stand. Genomic Sci.">
        <title>Complete genome sequence of Acetohalobium arabaticum type strain (Z-7288).</title>
        <authorList>
            <person name="Sikorski J."/>
            <person name="Lapidus A."/>
            <person name="Chertkov O."/>
            <person name="Lucas S."/>
            <person name="Copeland A."/>
            <person name="Glavina Del Rio T."/>
            <person name="Nolan M."/>
            <person name="Tice H."/>
            <person name="Cheng J.F."/>
            <person name="Han C."/>
            <person name="Brambilla E."/>
            <person name="Pitluck S."/>
            <person name="Liolios K."/>
            <person name="Ivanova N."/>
            <person name="Mavromatis K."/>
            <person name="Mikhailova N."/>
            <person name="Pati A."/>
            <person name="Bruce D."/>
            <person name="Detter C."/>
            <person name="Tapia R."/>
            <person name="Goodwin L."/>
            <person name="Chen A."/>
            <person name="Palaniappan K."/>
            <person name="Land M."/>
            <person name="Hauser L."/>
            <person name="Chang Y.J."/>
            <person name="Jeffries C.D."/>
            <person name="Rohde M."/>
            <person name="Goker M."/>
            <person name="Spring S."/>
            <person name="Woyke T."/>
            <person name="Bristow J."/>
            <person name="Eisen J.A."/>
            <person name="Markowitz V."/>
            <person name="Hugenholtz P."/>
            <person name="Kyrpides N.C."/>
            <person name="Klenk H.P."/>
        </authorList>
    </citation>
    <scope>NUCLEOTIDE SEQUENCE [LARGE SCALE GENOMIC DNA]</scope>
    <source>
        <strain evidence="9">ATCC 49924 / DSM 5501 / Z-7288</strain>
    </source>
</reference>
<name>D9QU21_ACEAZ</name>
<feature type="domain" description="PDZ" evidence="7">
    <location>
        <begin position="289"/>
        <end position="345"/>
    </location>
</feature>
<dbReference type="InterPro" id="IPR051201">
    <property type="entry name" value="Chloro_Bact_Ser_Proteases"/>
</dbReference>
<dbReference type="GO" id="GO:0004252">
    <property type="term" value="F:serine-type endopeptidase activity"/>
    <property type="evidence" value="ECO:0007669"/>
    <property type="project" value="InterPro"/>
</dbReference>
<keyword evidence="3 8" id="KW-0378">Hydrolase</keyword>
<dbReference type="EC" id="3.4.21.108" evidence="8"/>
<dbReference type="InterPro" id="IPR001940">
    <property type="entry name" value="Peptidase_S1C"/>
</dbReference>
<dbReference type="Proteomes" id="UP000001661">
    <property type="component" value="Chromosome"/>
</dbReference>
<evidence type="ECO:0000256" key="3">
    <source>
        <dbReference type="ARBA" id="ARBA00022801"/>
    </source>
</evidence>
<keyword evidence="6" id="KW-0472">Membrane</keyword>
<dbReference type="InterPro" id="IPR001478">
    <property type="entry name" value="PDZ"/>
</dbReference>
<proteinExistence type="inferred from homology"/>
<dbReference type="PANTHER" id="PTHR43343:SF3">
    <property type="entry name" value="PROTEASE DO-LIKE 8, CHLOROPLASTIC"/>
    <property type="match status" value="1"/>
</dbReference>
<evidence type="ECO:0000313" key="9">
    <source>
        <dbReference type="Proteomes" id="UP000001661"/>
    </source>
</evidence>
<dbReference type="SUPFAM" id="SSF50156">
    <property type="entry name" value="PDZ domain-like"/>
    <property type="match status" value="1"/>
</dbReference>
<organism evidence="8 9">
    <name type="scientific">Acetohalobium arabaticum (strain ATCC 49924 / DSM 5501 / Z-7288)</name>
    <dbReference type="NCBI Taxonomy" id="574087"/>
    <lineage>
        <taxon>Bacteria</taxon>
        <taxon>Bacillati</taxon>
        <taxon>Bacillota</taxon>
        <taxon>Clostridia</taxon>
        <taxon>Halanaerobiales</taxon>
        <taxon>Halobacteroidaceae</taxon>
        <taxon>Acetohalobium</taxon>
    </lineage>
</organism>
<dbReference type="HOGENOM" id="CLU_020120_2_2_9"/>
<dbReference type="InterPro" id="IPR036034">
    <property type="entry name" value="PDZ_sf"/>
</dbReference>
<evidence type="ECO:0000256" key="6">
    <source>
        <dbReference type="SAM" id="Phobius"/>
    </source>
</evidence>
<dbReference type="Pfam" id="PF13180">
    <property type="entry name" value="PDZ_2"/>
    <property type="match status" value="1"/>
</dbReference>
<comment type="similarity">
    <text evidence="1">Belongs to the peptidase S1C family.</text>
</comment>
<keyword evidence="9" id="KW-1185">Reference proteome</keyword>
<dbReference type="Gene3D" id="2.30.42.10">
    <property type="match status" value="1"/>
</dbReference>
<dbReference type="PANTHER" id="PTHR43343">
    <property type="entry name" value="PEPTIDASE S12"/>
    <property type="match status" value="1"/>
</dbReference>
<keyword evidence="6" id="KW-1133">Transmembrane helix</keyword>
<dbReference type="Pfam" id="PF13365">
    <property type="entry name" value="Trypsin_2"/>
    <property type="match status" value="1"/>
</dbReference>
<dbReference type="KEGG" id="aar:Acear_2257"/>
<dbReference type="InterPro" id="IPR043504">
    <property type="entry name" value="Peptidase_S1_PA_chymotrypsin"/>
</dbReference>
<keyword evidence="4" id="KW-0720">Serine protease</keyword>
<dbReference type="GO" id="GO:0006508">
    <property type="term" value="P:proteolysis"/>
    <property type="evidence" value="ECO:0007669"/>
    <property type="project" value="UniProtKB-KW"/>
</dbReference>
<keyword evidence="6" id="KW-0812">Transmembrane</keyword>
<dbReference type="SMART" id="SM00228">
    <property type="entry name" value="PDZ"/>
    <property type="match status" value="1"/>
</dbReference>
<dbReference type="PROSITE" id="PS50106">
    <property type="entry name" value="PDZ"/>
    <property type="match status" value="1"/>
</dbReference>
<dbReference type="Gene3D" id="2.40.10.10">
    <property type="entry name" value="Trypsin-like serine proteases"/>
    <property type="match status" value="2"/>
</dbReference>
<evidence type="ECO:0000256" key="2">
    <source>
        <dbReference type="ARBA" id="ARBA00022670"/>
    </source>
</evidence>
<dbReference type="OrthoDB" id="9758917at2"/>
<gene>
    <name evidence="8" type="ordered locus">Acear_2257</name>
</gene>